<comment type="caution">
    <text evidence="12">The sequence shown here is derived from an EMBL/GenBank/DDBJ whole genome shotgun (WGS) entry which is preliminary data.</text>
</comment>
<dbReference type="PANTHER" id="PTHR43806">
    <property type="entry name" value="PEPTIDASE S8"/>
    <property type="match status" value="1"/>
</dbReference>
<dbReference type="InterPro" id="IPR022398">
    <property type="entry name" value="Peptidase_S8_His-AS"/>
</dbReference>
<evidence type="ECO:0000256" key="8">
    <source>
        <dbReference type="RuleBase" id="RU003355"/>
    </source>
</evidence>
<dbReference type="InterPro" id="IPR050131">
    <property type="entry name" value="Peptidase_S8_subtilisin-like"/>
</dbReference>
<sequence>MRSTLAIVALLGMASAQARKDAMHDEHHMFLDGPEAALQNFSEAMNVSRDVNIIPGVYLVEFADGYVGSPHHSLLVATLTLIKDNTSFYTSLHAGGVMTTSRMVLNYTLFQGASFRINDISLERTHASKIATMSTVKQMWPLRNYTIPEIQRKNLVFNPNGTIDSIGDNAIPDADTVSRRDTFSTHAMTQVDKLRAEGITGHGLRIGIVDTGVDYMHPALGGCFGKTCLVSYGYDLVGQSWDGFGSPEPSADPYDDCIGHGTHVSGIIAAQPNKMNFTGAAPNTTLGMYKVFSCDSWGTTDDVLIAAFNAAYEDGSDIITSSIGGQIGWSEAAWSVAVSRIVDAGVPCTVAAGNEGSIGLFGASNAADGQGVTAVASFDNVVTPLLLPKAFYKESLPESDTERIRAGTPSAFGWMPSYPYFRNISLQLKALGNDSGVVADACTTLPEGTGNLSGHAVLIRLGGCAAKVKAENAMAFNADYIVFYADDTSGLPQLDLGDPYVEKPSLNGSGLVTAAVGASWLAALNRGSNIELTFVDPEEADNAFLQIQNNVTGGFASYYTSWGPTWDLDVYPSIAAPGGNILSTYPRKMGGYAILSGTSMATPLAAAIYALVSQARNLSGNSQELKNLIFSTAKANFWNDGGGSLRDLAPVAQQGPGIIQAYDAAYATTLLSRSSIPFNDSSHSPGAVEFVISNEGADTITYELGHNPALGMYMLQYEPETGGASPVGFPNPIFAAHADMNFSETTINLRPKQRAIVSVTPLPPTADGIGGITEDLLPVYSGYLLINGSDGSNLTIPYLGVAGSMYDAQNINSKSSMLSCGGELGFAGSCEYSNVSFTLPYPSGPLEDWEYYYGEDYPTADLVLSLGSALVRADVIALATNYTGPTATVLGNQTAGSVYGFPQTYLDRGEVGVGFNGMVADGSVVPEGYYELLVRVLKIFGNPDQPNDYNHLAVIPFNLKYRGNSSFPGPPHKKGSVLFDYMERE</sequence>
<evidence type="ECO:0000313" key="12">
    <source>
        <dbReference type="EMBL" id="KAJ4393102.1"/>
    </source>
</evidence>
<dbReference type="Proteomes" id="UP001140453">
    <property type="component" value="Unassembled WGS sequence"/>
</dbReference>
<dbReference type="Gene3D" id="3.40.50.200">
    <property type="entry name" value="Peptidase S8/S53 domain"/>
    <property type="match status" value="2"/>
</dbReference>
<dbReference type="InterPro" id="IPR034187">
    <property type="entry name" value="Peptidases_S8_5"/>
</dbReference>
<evidence type="ECO:0000256" key="6">
    <source>
        <dbReference type="PIRSR" id="PIRSR615500-1"/>
    </source>
</evidence>
<keyword evidence="5 7" id="KW-0720">Serine protease</keyword>
<gene>
    <name evidence="12" type="ORF">N0V93_002309</name>
</gene>
<feature type="signal peptide" evidence="9">
    <location>
        <begin position="1"/>
        <end position="18"/>
    </location>
</feature>
<dbReference type="AlphaFoldDB" id="A0A9W9CYW1"/>
<feature type="active site" description="Charge relay system" evidence="6 7">
    <location>
        <position position="210"/>
    </location>
</feature>
<evidence type="ECO:0000256" key="5">
    <source>
        <dbReference type="ARBA" id="ARBA00022825"/>
    </source>
</evidence>
<dbReference type="InterPro" id="IPR010435">
    <property type="entry name" value="C5a/SBT2-like_Fn3"/>
</dbReference>
<feature type="domain" description="Peptidase S8/S53" evidence="10">
    <location>
        <begin position="201"/>
        <end position="636"/>
    </location>
</feature>
<accession>A0A9W9CYW1</accession>
<dbReference type="InterPro" id="IPR023827">
    <property type="entry name" value="Peptidase_S8_Asp-AS"/>
</dbReference>
<feature type="domain" description="C5a peptidase/Subtilisin-like protease SBT2-like Fn3-like" evidence="11">
    <location>
        <begin position="680"/>
        <end position="799"/>
    </location>
</feature>
<evidence type="ECO:0000256" key="3">
    <source>
        <dbReference type="ARBA" id="ARBA00022729"/>
    </source>
</evidence>
<dbReference type="InterPro" id="IPR036852">
    <property type="entry name" value="Peptidase_S8/S53_dom_sf"/>
</dbReference>
<evidence type="ECO:0008006" key="14">
    <source>
        <dbReference type="Google" id="ProtNLM"/>
    </source>
</evidence>
<feature type="chain" id="PRO_5040969767" description="Peptidase S8/S53 domain-containing protein" evidence="9">
    <location>
        <begin position="19"/>
        <end position="985"/>
    </location>
</feature>
<dbReference type="GO" id="GO:0004252">
    <property type="term" value="F:serine-type endopeptidase activity"/>
    <property type="evidence" value="ECO:0007669"/>
    <property type="project" value="UniProtKB-UniRule"/>
</dbReference>
<dbReference type="GO" id="GO:0006508">
    <property type="term" value="P:proteolysis"/>
    <property type="evidence" value="ECO:0007669"/>
    <property type="project" value="UniProtKB-KW"/>
</dbReference>
<evidence type="ECO:0000256" key="7">
    <source>
        <dbReference type="PROSITE-ProRule" id="PRU01240"/>
    </source>
</evidence>
<evidence type="ECO:0000313" key="13">
    <source>
        <dbReference type="Proteomes" id="UP001140453"/>
    </source>
</evidence>
<feature type="active site" description="Charge relay system" evidence="6 7">
    <location>
        <position position="260"/>
    </location>
</feature>
<keyword evidence="13" id="KW-1185">Reference proteome</keyword>
<keyword evidence="4 7" id="KW-0378">Hydrolase</keyword>
<keyword evidence="2 7" id="KW-0645">Protease</keyword>
<comment type="similarity">
    <text evidence="1 7 8">Belongs to the peptidase S8 family.</text>
</comment>
<dbReference type="PROSITE" id="PS51892">
    <property type="entry name" value="SUBTILASE"/>
    <property type="match status" value="1"/>
</dbReference>
<dbReference type="PROSITE" id="PS00137">
    <property type="entry name" value="SUBTILASE_HIS"/>
    <property type="match status" value="1"/>
</dbReference>
<dbReference type="PANTHER" id="PTHR43806:SF66">
    <property type="entry name" value="SERIN ENDOPEPTIDASE"/>
    <property type="match status" value="1"/>
</dbReference>
<name>A0A9W9CYW1_9PEZI</name>
<evidence type="ECO:0000256" key="2">
    <source>
        <dbReference type="ARBA" id="ARBA00022670"/>
    </source>
</evidence>
<feature type="active site" description="Charge relay system" evidence="6 7">
    <location>
        <position position="599"/>
    </location>
</feature>
<dbReference type="SUPFAM" id="SSF52743">
    <property type="entry name" value="Subtilisin-like"/>
    <property type="match status" value="1"/>
</dbReference>
<dbReference type="Pfam" id="PF00082">
    <property type="entry name" value="Peptidase_S8"/>
    <property type="match status" value="1"/>
</dbReference>
<evidence type="ECO:0000259" key="10">
    <source>
        <dbReference type="Pfam" id="PF00082"/>
    </source>
</evidence>
<dbReference type="PROSITE" id="PS00138">
    <property type="entry name" value="SUBTILASE_SER"/>
    <property type="match status" value="1"/>
</dbReference>
<dbReference type="GO" id="GO:0016020">
    <property type="term" value="C:membrane"/>
    <property type="evidence" value="ECO:0007669"/>
    <property type="project" value="InterPro"/>
</dbReference>
<organism evidence="12 13">
    <name type="scientific">Gnomoniopsis smithogilvyi</name>
    <dbReference type="NCBI Taxonomy" id="1191159"/>
    <lineage>
        <taxon>Eukaryota</taxon>
        <taxon>Fungi</taxon>
        <taxon>Dikarya</taxon>
        <taxon>Ascomycota</taxon>
        <taxon>Pezizomycotina</taxon>
        <taxon>Sordariomycetes</taxon>
        <taxon>Sordariomycetidae</taxon>
        <taxon>Diaporthales</taxon>
        <taxon>Gnomoniaceae</taxon>
        <taxon>Gnomoniopsis</taxon>
    </lineage>
</organism>
<dbReference type="InterPro" id="IPR000209">
    <property type="entry name" value="Peptidase_S8/S53_dom"/>
</dbReference>
<dbReference type="CDD" id="cd07489">
    <property type="entry name" value="Peptidases_S8_5"/>
    <property type="match status" value="1"/>
</dbReference>
<dbReference type="PROSITE" id="PS00136">
    <property type="entry name" value="SUBTILASE_ASP"/>
    <property type="match status" value="1"/>
</dbReference>
<dbReference type="Pfam" id="PF06280">
    <property type="entry name" value="fn3_5"/>
    <property type="match status" value="1"/>
</dbReference>
<evidence type="ECO:0000256" key="9">
    <source>
        <dbReference type="SAM" id="SignalP"/>
    </source>
</evidence>
<evidence type="ECO:0000256" key="1">
    <source>
        <dbReference type="ARBA" id="ARBA00011073"/>
    </source>
</evidence>
<evidence type="ECO:0000259" key="11">
    <source>
        <dbReference type="Pfam" id="PF06280"/>
    </source>
</evidence>
<evidence type="ECO:0000256" key="4">
    <source>
        <dbReference type="ARBA" id="ARBA00022801"/>
    </source>
</evidence>
<dbReference type="PRINTS" id="PR00723">
    <property type="entry name" value="SUBTILISIN"/>
</dbReference>
<dbReference type="OrthoDB" id="10256524at2759"/>
<keyword evidence="3 9" id="KW-0732">Signal</keyword>
<dbReference type="InterPro" id="IPR023828">
    <property type="entry name" value="Peptidase_S8_Ser-AS"/>
</dbReference>
<protein>
    <recommendedName>
        <fullName evidence="14">Peptidase S8/S53 domain-containing protein</fullName>
    </recommendedName>
</protein>
<dbReference type="InterPro" id="IPR015500">
    <property type="entry name" value="Peptidase_S8_subtilisin-rel"/>
</dbReference>
<proteinExistence type="inferred from homology"/>
<dbReference type="EMBL" id="JAPEVB010000002">
    <property type="protein sequence ID" value="KAJ4393102.1"/>
    <property type="molecule type" value="Genomic_DNA"/>
</dbReference>
<reference evidence="12" key="1">
    <citation type="submission" date="2022-10" db="EMBL/GenBank/DDBJ databases">
        <title>Tapping the CABI collections for fungal endophytes: first genome assemblies for Collariella, Neodidymelliopsis, Ascochyta clinopodiicola, Didymella pomorum, Didymosphaeria variabile, Neocosmospora piperis and Neocucurbitaria cava.</title>
        <authorList>
            <person name="Hill R."/>
        </authorList>
    </citation>
    <scope>NUCLEOTIDE SEQUENCE</scope>
    <source>
        <strain evidence="12">IMI 355082</strain>
    </source>
</reference>